<evidence type="ECO:0000256" key="3">
    <source>
        <dbReference type="ARBA" id="ARBA00022691"/>
    </source>
</evidence>
<dbReference type="Gene3D" id="3.90.1410.10">
    <property type="entry name" value="set domain protein methyltransferase, domain 1"/>
    <property type="match status" value="1"/>
</dbReference>
<keyword evidence="1" id="KW-0489">Methyltransferase</keyword>
<dbReference type="InterPro" id="IPR001214">
    <property type="entry name" value="SET_dom"/>
</dbReference>
<dbReference type="PROSITE" id="PS50280">
    <property type="entry name" value="SET"/>
    <property type="match status" value="1"/>
</dbReference>
<proteinExistence type="predicted"/>
<protein>
    <recommendedName>
        <fullName evidence="4">SET domain-containing protein</fullName>
    </recommendedName>
</protein>
<evidence type="ECO:0000256" key="2">
    <source>
        <dbReference type="ARBA" id="ARBA00022679"/>
    </source>
</evidence>
<comment type="caution">
    <text evidence="5">The sequence shown here is derived from an EMBL/GenBank/DDBJ whole genome shotgun (WGS) entry which is preliminary data.</text>
</comment>
<keyword evidence="2" id="KW-0808">Transferase</keyword>
<dbReference type="CDD" id="cd10527">
    <property type="entry name" value="SET_LSMT"/>
    <property type="match status" value="1"/>
</dbReference>
<dbReference type="EMBL" id="JALJOT010000018">
    <property type="protein sequence ID" value="KAK9901334.1"/>
    <property type="molecule type" value="Genomic_DNA"/>
</dbReference>
<evidence type="ECO:0000256" key="1">
    <source>
        <dbReference type="ARBA" id="ARBA00022603"/>
    </source>
</evidence>
<sequence length="458" mass="49993">MPDSHPSPARCHDIGSLRNLAFKTFRNPSVCLRLSFAANTSPRACAANDDRLLIWLVEERRALPGELKIGVNDLGGSGRGLVAQEDVAPGEILLSVPLDSVFSDLETDESSHLSWSGRMALKLLEQRAQCDSGTADGSCLCPWIASLPQHVHLPFLYFSQEDLTACQDEGLIREAGAIRDSAEATFQSEQDRLAEIGCGWEDMQWAMSVLHSRCFLVGSPPVRTSVPGVDMANHSFEPSAAVRLVHSPEAVQGRDAVEEVCAPPPAEPSRFELFAGEGGIRAGDEVTISYGPWPNDVYYLFFGFVPRDNPFDVSVLFGDLQQMVAFHDATKPELIWSESVEDRAESLAASLSLQHGITDCTRLGIAPQGYDERLLLAAQTLLSSQQHLGSESSQSESGRAGHFLALRCQEILGAFPKSLAEDIELRNSGNVSPDMLMSLRYRLRKKATLLAAINVDKM</sequence>
<feature type="domain" description="SET" evidence="4">
    <location>
        <begin position="67"/>
        <end position="291"/>
    </location>
</feature>
<reference evidence="5 6" key="1">
    <citation type="journal article" date="2024" name="Nat. Commun.">
        <title>Phylogenomics reveals the evolutionary origins of lichenization in chlorophyte algae.</title>
        <authorList>
            <person name="Puginier C."/>
            <person name="Libourel C."/>
            <person name="Otte J."/>
            <person name="Skaloud P."/>
            <person name="Haon M."/>
            <person name="Grisel S."/>
            <person name="Petersen M."/>
            <person name="Berrin J.G."/>
            <person name="Delaux P.M."/>
            <person name="Dal Grande F."/>
            <person name="Keller J."/>
        </authorList>
    </citation>
    <scope>NUCLEOTIDE SEQUENCE [LARGE SCALE GENOMIC DNA]</scope>
    <source>
        <strain evidence="5 6">SAG 216-7</strain>
    </source>
</reference>
<dbReference type="Gene3D" id="3.90.1420.10">
    <property type="entry name" value="Rubisco LSMT, substrate-binding domain"/>
    <property type="match status" value="1"/>
</dbReference>
<name>A0ABR2YBF1_9CHLO</name>
<keyword evidence="3" id="KW-0949">S-adenosyl-L-methionine</keyword>
<dbReference type="InterPro" id="IPR050600">
    <property type="entry name" value="SETD3_SETD6_MTase"/>
</dbReference>
<gene>
    <name evidence="5" type="ORF">WJX75_007184</name>
</gene>
<evidence type="ECO:0000313" key="5">
    <source>
        <dbReference type="EMBL" id="KAK9901334.1"/>
    </source>
</evidence>
<keyword evidence="6" id="KW-1185">Reference proteome</keyword>
<dbReference type="SUPFAM" id="SSF82199">
    <property type="entry name" value="SET domain"/>
    <property type="match status" value="1"/>
</dbReference>
<organism evidence="5 6">
    <name type="scientific">Coccomyxa subellipsoidea</name>
    <dbReference type="NCBI Taxonomy" id="248742"/>
    <lineage>
        <taxon>Eukaryota</taxon>
        <taxon>Viridiplantae</taxon>
        <taxon>Chlorophyta</taxon>
        <taxon>core chlorophytes</taxon>
        <taxon>Trebouxiophyceae</taxon>
        <taxon>Trebouxiophyceae incertae sedis</taxon>
        <taxon>Coccomyxaceae</taxon>
        <taxon>Coccomyxa</taxon>
    </lineage>
</organism>
<dbReference type="Pfam" id="PF00856">
    <property type="entry name" value="SET"/>
    <property type="match status" value="1"/>
</dbReference>
<accession>A0ABR2YBF1</accession>
<dbReference type="InterPro" id="IPR036464">
    <property type="entry name" value="Rubisco_LSMT_subst-bd_sf"/>
</dbReference>
<dbReference type="Proteomes" id="UP001491310">
    <property type="component" value="Unassembled WGS sequence"/>
</dbReference>
<evidence type="ECO:0000313" key="6">
    <source>
        <dbReference type="Proteomes" id="UP001491310"/>
    </source>
</evidence>
<dbReference type="InterPro" id="IPR046341">
    <property type="entry name" value="SET_dom_sf"/>
</dbReference>
<dbReference type="PANTHER" id="PTHR13271">
    <property type="entry name" value="UNCHARACTERIZED PUTATIVE METHYLTRANSFERASE"/>
    <property type="match status" value="1"/>
</dbReference>
<evidence type="ECO:0000259" key="4">
    <source>
        <dbReference type="PROSITE" id="PS50280"/>
    </source>
</evidence>
<dbReference type="PANTHER" id="PTHR13271:SF140">
    <property type="entry name" value="SET DOMAIN-CONTAINING PROTEIN"/>
    <property type="match status" value="1"/>
</dbReference>